<proteinExistence type="predicted"/>
<feature type="domain" description="RRM" evidence="3">
    <location>
        <begin position="64"/>
        <end position="142"/>
    </location>
</feature>
<dbReference type="AlphaFoldDB" id="A0A0W0E142"/>
<dbReference type="InterPro" id="IPR012677">
    <property type="entry name" value="Nucleotide-bd_a/b_plait_sf"/>
</dbReference>
<dbReference type="VEuPathDB" id="FungiDB:CAGL0I08943g"/>
<evidence type="ECO:0000256" key="2">
    <source>
        <dbReference type="PROSITE-ProRule" id="PRU00176"/>
    </source>
</evidence>
<dbReference type="CDD" id="cd21603">
    <property type="entry name" value="RRM3_PES4_MIP6"/>
    <property type="match status" value="1"/>
</dbReference>
<gene>
    <name evidence="4" type="ORF">AO440_002719</name>
</gene>
<dbReference type="InterPro" id="IPR050502">
    <property type="entry name" value="Euk_RNA-bind_prot"/>
</dbReference>
<dbReference type="GO" id="GO:0016071">
    <property type="term" value="P:mRNA metabolic process"/>
    <property type="evidence" value="ECO:0007669"/>
    <property type="project" value="EnsemblFungi"/>
</dbReference>
<feature type="domain" description="RRM" evidence="3">
    <location>
        <begin position="152"/>
        <end position="220"/>
    </location>
</feature>
<dbReference type="PROSITE" id="PS50102">
    <property type="entry name" value="RRM"/>
    <property type="match status" value="3"/>
</dbReference>
<dbReference type="GO" id="GO:0005628">
    <property type="term" value="C:prospore membrane"/>
    <property type="evidence" value="ECO:0007669"/>
    <property type="project" value="EnsemblFungi"/>
</dbReference>
<dbReference type="VEuPathDB" id="FungiDB:GWK60_I04433"/>
<comment type="caution">
    <text evidence="4">The sequence shown here is derived from an EMBL/GenBank/DDBJ whole genome shotgun (WGS) entry which is preliminary data.</text>
</comment>
<dbReference type="SUPFAM" id="SSF54928">
    <property type="entry name" value="RNA-binding domain, RBD"/>
    <property type="match status" value="2"/>
</dbReference>
<dbReference type="GO" id="GO:0006417">
    <property type="term" value="P:regulation of translation"/>
    <property type="evidence" value="ECO:0007669"/>
    <property type="project" value="EnsemblFungi"/>
</dbReference>
<dbReference type="InterPro" id="IPR000504">
    <property type="entry name" value="RRM_dom"/>
</dbReference>
<dbReference type="InterPro" id="IPR035979">
    <property type="entry name" value="RBD_domain_sf"/>
</dbReference>
<name>A0A0W0E142_CANGB</name>
<dbReference type="GO" id="GO:0003729">
    <property type="term" value="F:mRNA binding"/>
    <property type="evidence" value="ECO:0007669"/>
    <property type="project" value="TreeGrafter"/>
</dbReference>
<dbReference type="GO" id="GO:0043934">
    <property type="term" value="P:sporulation"/>
    <property type="evidence" value="ECO:0007669"/>
    <property type="project" value="EnsemblFungi"/>
</dbReference>
<dbReference type="Pfam" id="PF00076">
    <property type="entry name" value="RRM_1"/>
    <property type="match status" value="4"/>
</dbReference>
<protein>
    <submittedName>
        <fullName evidence="4">Protein PES4</fullName>
    </submittedName>
</protein>
<sequence length="602" mass="69277">MSTLMLADILKQVSLNNRKLPENNLPGIEKKPRRIVSDASSRSETLEIVDIRTENLGTNVQNNIALFVGNLAEEITSERLTEMFKVYKSFISAKVCTNADDNRSLGHGYINFGNKEDAERATEDFNYNKIMGKEIRIMPSIRDSVYRKNFGTNIFFSNLPLQKEKLTHRMFYDIFRKYGKVLSVKLDSSKNIGFVYFEDDTIARNVIKEFNNKEFLGNIISCGLHFDKELRKKPNFDKQISKLDDDIIIEKEKEIFDSNKVEIKIDKDKVAIIQPNGIFIKNLPLDTNNNEILTIFSEVGPIKSVFLSPLNESREYLWAFVTYKDKASVEKAISLFNGKAIGNRNVFVTHAYSKYNIPTPKPILFLSNLSPICDRKFLKQIMNQLSVKPEDIKVHQSENPEHVTSTGTIQFKTQDDLDKAKKFLNNKLVSGSIIYATTRKSKKNQEQTNYREFCQILPNSPFTYKNYGDYCSTNIHDPSTHDKIHFMHAKKLKNYEVQTNKLPYNGCQDKKATQLFKNGRGAIPAKELLLQQIKDKIDNLKYPFATRPENLKSLADYIFIVFWNRNGQSLSQFLLLQNSSKEYAEMLKHQIETAASTLGFGR</sequence>
<dbReference type="EMBL" id="LLZZ01000114">
    <property type="protein sequence ID" value="KTB05176.1"/>
    <property type="molecule type" value="Genomic_DNA"/>
</dbReference>
<dbReference type="SMART" id="SM00360">
    <property type="entry name" value="RRM"/>
    <property type="match status" value="4"/>
</dbReference>
<dbReference type="PANTHER" id="PTHR48025:SF1">
    <property type="entry name" value="RRM DOMAIN-CONTAINING PROTEIN"/>
    <property type="match status" value="1"/>
</dbReference>
<evidence type="ECO:0000256" key="1">
    <source>
        <dbReference type="ARBA" id="ARBA00022884"/>
    </source>
</evidence>
<dbReference type="VEuPathDB" id="FungiDB:B1J91_I08943g"/>
<accession>A0A0W0E142</accession>
<dbReference type="GO" id="GO:0010609">
    <property type="term" value="P:mRNA localization resulting in post-transcriptional regulation of gene expression"/>
    <property type="evidence" value="ECO:0007669"/>
    <property type="project" value="EnsemblFungi"/>
</dbReference>
<evidence type="ECO:0000313" key="4">
    <source>
        <dbReference type="EMBL" id="KTB05176.1"/>
    </source>
</evidence>
<reference evidence="4 5" key="1">
    <citation type="submission" date="2015-10" db="EMBL/GenBank/DDBJ databases">
        <title>Draft genomes sequences of Candida glabrata isolates 1A, 1B, 2A, 2B, 3A and 3B.</title>
        <authorList>
            <person name="Haavelsrud O.E."/>
            <person name="Gaustad P."/>
        </authorList>
    </citation>
    <scope>NUCLEOTIDE SEQUENCE [LARGE SCALE GENOMIC DNA]</scope>
    <source>
        <strain evidence="4">910700640</strain>
    </source>
</reference>
<dbReference type="Gene3D" id="3.30.70.330">
    <property type="match status" value="4"/>
</dbReference>
<feature type="domain" description="RRM" evidence="3">
    <location>
        <begin position="276"/>
        <end position="353"/>
    </location>
</feature>
<evidence type="ECO:0000259" key="3">
    <source>
        <dbReference type="PROSITE" id="PS50102"/>
    </source>
</evidence>
<keyword evidence="1 2" id="KW-0694">RNA-binding</keyword>
<evidence type="ECO:0000313" key="5">
    <source>
        <dbReference type="Proteomes" id="UP000054886"/>
    </source>
</evidence>
<dbReference type="Proteomes" id="UP000054886">
    <property type="component" value="Unassembled WGS sequence"/>
</dbReference>
<dbReference type="PANTHER" id="PTHR48025">
    <property type="entry name" value="OS02G0815200 PROTEIN"/>
    <property type="match status" value="1"/>
</dbReference>
<organism evidence="4 5">
    <name type="scientific">Candida glabrata</name>
    <name type="common">Yeast</name>
    <name type="synonym">Torulopsis glabrata</name>
    <dbReference type="NCBI Taxonomy" id="5478"/>
    <lineage>
        <taxon>Eukaryota</taxon>
        <taxon>Fungi</taxon>
        <taxon>Dikarya</taxon>
        <taxon>Ascomycota</taxon>
        <taxon>Saccharomycotina</taxon>
        <taxon>Saccharomycetes</taxon>
        <taxon>Saccharomycetales</taxon>
        <taxon>Saccharomycetaceae</taxon>
        <taxon>Nakaseomyces</taxon>
    </lineage>
</organism>
<dbReference type="VEuPathDB" id="FungiDB:GVI51_I08789"/>